<protein>
    <submittedName>
        <fullName evidence="3">YHYH protein</fullName>
    </submittedName>
</protein>
<proteinExistence type="predicted"/>
<reference evidence="3 4" key="1">
    <citation type="submission" date="2019-05" db="EMBL/GenBank/DDBJ databases">
        <title>Tamlana fucoidanivorans sp. nov., isolated from the surface of algae collected from Fujian province in China.</title>
        <authorList>
            <person name="Li J."/>
        </authorList>
    </citation>
    <scope>NUCLEOTIDE SEQUENCE [LARGE SCALE GENOMIC DNA]</scope>
    <source>
        <strain evidence="3 4">CW2-9</strain>
    </source>
</reference>
<evidence type="ECO:0000313" key="4">
    <source>
        <dbReference type="Proteomes" id="UP000308713"/>
    </source>
</evidence>
<feature type="signal peptide" evidence="1">
    <location>
        <begin position="1"/>
        <end position="25"/>
    </location>
</feature>
<evidence type="ECO:0000259" key="2">
    <source>
        <dbReference type="Pfam" id="PF14240"/>
    </source>
</evidence>
<accession>A0A5C4SMD1</accession>
<name>A0A5C4SMD1_9FLAO</name>
<dbReference type="InterPro" id="IPR025924">
    <property type="entry name" value="YHYH_dom"/>
</dbReference>
<dbReference type="OrthoDB" id="665834at2"/>
<keyword evidence="4" id="KW-1185">Reference proteome</keyword>
<feature type="chain" id="PRO_5022874706" evidence="1">
    <location>
        <begin position="26"/>
        <end position="306"/>
    </location>
</feature>
<evidence type="ECO:0000256" key="1">
    <source>
        <dbReference type="SAM" id="SignalP"/>
    </source>
</evidence>
<gene>
    <name evidence="3" type="ORF">FGF67_05875</name>
</gene>
<evidence type="ECO:0000313" key="3">
    <source>
        <dbReference type="EMBL" id="TNJ45236.1"/>
    </source>
</evidence>
<dbReference type="EMBL" id="VDCS01000005">
    <property type="protein sequence ID" value="TNJ45236.1"/>
    <property type="molecule type" value="Genomic_DNA"/>
</dbReference>
<feature type="domain" description="YHYH" evidence="2">
    <location>
        <begin position="98"/>
        <end position="285"/>
    </location>
</feature>
<comment type="caution">
    <text evidence="3">The sequence shown here is derived from an EMBL/GenBank/DDBJ whole genome shotgun (WGS) entry which is preliminary data.</text>
</comment>
<keyword evidence="1" id="KW-0732">Signal</keyword>
<dbReference type="Proteomes" id="UP000308713">
    <property type="component" value="Unassembled WGS sequence"/>
</dbReference>
<dbReference type="AlphaFoldDB" id="A0A5C4SMD1"/>
<sequence>MINKNLPKVLILIMLCLHIIGTAQNDSIETGRSSHVNHQHTDYFGAYQLNDPVFGTKTSVIIKGAKRIMTTNALPNHETGQFPTRGNPNTISEQHRIYSFPVRPKYTGQPKWVREPGVALNGVKFEPGTAEVVVCDTGENYRVEAFQDLINLGLDFNHAHVQPTGAYHYHGTPTSVIKTFDTGGDLVHIGFAKDGFPIYFSKSERYKPSYKLAIGNRVGDGCTYTNPKQILSILVKGNHDGTFTSDYEYIEGSGDLDECNGVMVNGAYMYFVTTTFPYVGRCLMGAFEEDELRRGRFGSRHHKSRN</sequence>
<organism evidence="3 4">
    <name type="scientific">Allotamlana fucoidanivorans</name>
    <dbReference type="NCBI Taxonomy" id="2583814"/>
    <lineage>
        <taxon>Bacteria</taxon>
        <taxon>Pseudomonadati</taxon>
        <taxon>Bacteroidota</taxon>
        <taxon>Flavobacteriia</taxon>
        <taxon>Flavobacteriales</taxon>
        <taxon>Flavobacteriaceae</taxon>
        <taxon>Allotamlana</taxon>
    </lineage>
</organism>
<dbReference type="Pfam" id="PF14240">
    <property type="entry name" value="YHYH"/>
    <property type="match status" value="1"/>
</dbReference>
<dbReference type="RefSeq" id="WP_139695680.1">
    <property type="nucleotide sequence ID" value="NZ_CP074074.1"/>
</dbReference>